<keyword evidence="1" id="KW-0472">Membrane</keyword>
<reference evidence="3" key="1">
    <citation type="submission" date="2022-11" db="EMBL/GenBank/DDBJ databases">
        <title>Genomics discovery of giant fungal viruses from subsurface oceanic crustal fluids.</title>
        <authorList>
            <person name="Bhattacharjee A.S."/>
            <person name="Schulz F."/>
            <person name="Woyke T."/>
            <person name="Orcutt B.N."/>
            <person name="Matinez Martinez J."/>
        </authorList>
    </citation>
    <scope>NUCLEOTIDE SEQUENCE</scope>
    <source>
        <strain evidence="2">VSAG1.JdFR</strain>
        <strain evidence="3">VSAG8.JdFR</strain>
    </source>
</reference>
<sequence>MLIYQNLAYCRYLQLWAISNLLNIVKSNPNLSLFLVSILHLYNVNFSSKRIFIVLQDYLLIYCIFFKIKNENMREKNFNLYNFSITNINISNFNIFDYNYNNNFYILENCICFIIYIKILLLFDINPIKLYTKYLPKDDKKYKNENFVNYFFRIWYLFLFDKILFNKFGKKNIIFFELLKKKILLNQFCF</sequence>
<evidence type="ECO:0000313" key="2">
    <source>
        <dbReference type="EMBL" id="UZT28814.1"/>
    </source>
</evidence>
<feature type="transmembrane region" description="Helical" evidence="1">
    <location>
        <begin position="51"/>
        <end position="68"/>
    </location>
</feature>
<dbReference type="EMBL" id="OP765584">
    <property type="protein sequence ID" value="UZT29140.1"/>
    <property type="molecule type" value="Genomic_DNA"/>
</dbReference>
<name>A0A9E8G8L3_9VIRU</name>
<dbReference type="EMBL" id="OP765507">
    <property type="protein sequence ID" value="UZT28814.1"/>
    <property type="molecule type" value="Genomic_DNA"/>
</dbReference>
<evidence type="ECO:0000256" key="1">
    <source>
        <dbReference type="SAM" id="Phobius"/>
    </source>
</evidence>
<accession>A0A9E8G8L3</accession>
<evidence type="ECO:0000313" key="3">
    <source>
        <dbReference type="EMBL" id="UZT29140.1"/>
    </source>
</evidence>
<feature type="transmembrane region" description="Helical" evidence="1">
    <location>
        <begin position="104"/>
        <end position="126"/>
    </location>
</feature>
<organism evidence="3">
    <name type="scientific">Nucleocytoviricota sp</name>
    <dbReference type="NCBI Taxonomy" id="2809609"/>
    <lineage>
        <taxon>Viruses</taxon>
        <taxon>Varidnaviria</taxon>
        <taxon>Bamfordvirae</taxon>
        <taxon>Nucleocytoviricota</taxon>
    </lineage>
</organism>
<keyword evidence="1" id="KW-1133">Transmembrane helix</keyword>
<proteinExistence type="predicted"/>
<keyword evidence="1" id="KW-0812">Transmembrane</keyword>
<protein>
    <submittedName>
        <fullName evidence="3">Uncharacterized protein</fullName>
    </submittedName>
</protein>